<protein>
    <recommendedName>
        <fullName evidence="6">Peptidyl-prolyl cis-trans isomerase</fullName>
        <ecNumber evidence="6">5.2.1.8</ecNumber>
    </recommendedName>
</protein>
<dbReference type="GO" id="GO:0003677">
    <property type="term" value="F:DNA binding"/>
    <property type="evidence" value="ECO:0007669"/>
    <property type="project" value="InterPro"/>
</dbReference>
<keyword evidence="10" id="KW-1185">Reference proteome</keyword>
<dbReference type="STRING" id="50990.A0A4Y7PUS4"/>
<name>A0A4Y7PUS4_9AGAM</name>
<dbReference type="Gene3D" id="3.10.50.40">
    <property type="match status" value="1"/>
</dbReference>
<dbReference type="Proteomes" id="UP000294933">
    <property type="component" value="Unassembled WGS sequence"/>
</dbReference>
<feature type="region of interest" description="Disordered" evidence="7">
    <location>
        <begin position="19"/>
        <end position="63"/>
    </location>
</feature>
<evidence type="ECO:0000313" key="9">
    <source>
        <dbReference type="EMBL" id="TDL18776.1"/>
    </source>
</evidence>
<evidence type="ECO:0000256" key="2">
    <source>
        <dbReference type="ARBA" id="ARBA00010242"/>
    </source>
</evidence>
<keyword evidence="3 5" id="KW-0697">Rotamase</keyword>
<evidence type="ECO:0000256" key="5">
    <source>
        <dbReference type="PROSITE-ProRule" id="PRU00278"/>
    </source>
</evidence>
<dbReference type="OrthoDB" id="1911748at2759"/>
<dbReference type="InterPro" id="IPR043323">
    <property type="entry name" value="PIN4"/>
</dbReference>
<comment type="similarity">
    <text evidence="2">Belongs to the PpiC/parvulin rotamase family. PIN4 subfamily.</text>
</comment>
<accession>A0A4Y7PUS4</accession>
<dbReference type="PANTHER" id="PTHR45995">
    <property type="match status" value="1"/>
</dbReference>
<evidence type="ECO:0000256" key="7">
    <source>
        <dbReference type="SAM" id="MobiDB-lite"/>
    </source>
</evidence>
<evidence type="ECO:0000256" key="3">
    <source>
        <dbReference type="ARBA" id="ARBA00023110"/>
    </source>
</evidence>
<dbReference type="GO" id="GO:0006364">
    <property type="term" value="P:rRNA processing"/>
    <property type="evidence" value="ECO:0007669"/>
    <property type="project" value="InterPro"/>
</dbReference>
<reference evidence="9 10" key="1">
    <citation type="submission" date="2018-06" db="EMBL/GenBank/DDBJ databases">
        <title>A transcriptomic atlas of mushroom development highlights an independent origin of complex multicellularity.</title>
        <authorList>
            <consortium name="DOE Joint Genome Institute"/>
            <person name="Krizsan K."/>
            <person name="Almasi E."/>
            <person name="Merenyi Z."/>
            <person name="Sahu N."/>
            <person name="Viragh M."/>
            <person name="Koszo T."/>
            <person name="Mondo S."/>
            <person name="Kiss B."/>
            <person name="Balint B."/>
            <person name="Kues U."/>
            <person name="Barry K."/>
            <person name="Hegedus J.C."/>
            <person name="Henrissat B."/>
            <person name="Johnson J."/>
            <person name="Lipzen A."/>
            <person name="Ohm R."/>
            <person name="Nagy I."/>
            <person name="Pangilinan J."/>
            <person name="Yan J."/>
            <person name="Xiong Y."/>
            <person name="Grigoriev I.V."/>
            <person name="Hibbett D.S."/>
            <person name="Nagy L.G."/>
        </authorList>
    </citation>
    <scope>NUCLEOTIDE SEQUENCE [LARGE SCALE GENOMIC DNA]</scope>
    <source>
        <strain evidence="9 10">SZMC22713</strain>
    </source>
</reference>
<dbReference type="InterPro" id="IPR046357">
    <property type="entry name" value="PPIase_dom_sf"/>
</dbReference>
<dbReference type="AlphaFoldDB" id="A0A4Y7PUS4"/>
<dbReference type="Pfam" id="PF13616">
    <property type="entry name" value="Rotamase_3"/>
    <property type="match status" value="1"/>
</dbReference>
<feature type="domain" description="PpiC" evidence="8">
    <location>
        <begin position="71"/>
        <end position="164"/>
    </location>
</feature>
<dbReference type="SUPFAM" id="SSF54534">
    <property type="entry name" value="FKBP-like"/>
    <property type="match status" value="1"/>
</dbReference>
<dbReference type="InterPro" id="IPR000297">
    <property type="entry name" value="PPIase_PpiC"/>
</dbReference>
<proteinExistence type="inferred from homology"/>
<sequence>MSTSVAMMMTLQYLNLTQKEKEGSKGGKPWNSLAENKHGEIRPSGSKGMLSRTPSLAEGSKSSVKGRSKLVTAVKVRHILCRDREKALEAMQKIKDGEPFEEVRHGYSSDRSRAGGCLGWISKGMMADAFASAAFALEPSTLENPILAPLIVTTFGYHVIFVEDRR</sequence>
<dbReference type="EMBL" id="ML170204">
    <property type="protein sequence ID" value="TDL18776.1"/>
    <property type="molecule type" value="Genomic_DNA"/>
</dbReference>
<dbReference type="PROSITE" id="PS50198">
    <property type="entry name" value="PPIC_PPIASE_2"/>
    <property type="match status" value="1"/>
</dbReference>
<dbReference type="GO" id="GO:0003755">
    <property type="term" value="F:peptidyl-prolyl cis-trans isomerase activity"/>
    <property type="evidence" value="ECO:0007669"/>
    <property type="project" value="UniProtKB-UniRule"/>
</dbReference>
<evidence type="ECO:0000313" key="10">
    <source>
        <dbReference type="Proteomes" id="UP000294933"/>
    </source>
</evidence>
<comment type="catalytic activity">
    <reaction evidence="1 6">
        <text>[protein]-peptidylproline (omega=180) = [protein]-peptidylproline (omega=0)</text>
        <dbReference type="Rhea" id="RHEA:16237"/>
        <dbReference type="Rhea" id="RHEA-COMP:10747"/>
        <dbReference type="Rhea" id="RHEA-COMP:10748"/>
        <dbReference type="ChEBI" id="CHEBI:83833"/>
        <dbReference type="ChEBI" id="CHEBI:83834"/>
        <dbReference type="EC" id="5.2.1.8"/>
    </reaction>
</comment>
<keyword evidence="4 5" id="KW-0413">Isomerase</keyword>
<gene>
    <name evidence="9" type="ORF">BD410DRAFT_792962</name>
</gene>
<evidence type="ECO:0000256" key="6">
    <source>
        <dbReference type="RuleBase" id="RU363014"/>
    </source>
</evidence>
<organism evidence="9 10">
    <name type="scientific">Rickenella mellea</name>
    <dbReference type="NCBI Taxonomy" id="50990"/>
    <lineage>
        <taxon>Eukaryota</taxon>
        <taxon>Fungi</taxon>
        <taxon>Dikarya</taxon>
        <taxon>Basidiomycota</taxon>
        <taxon>Agaricomycotina</taxon>
        <taxon>Agaricomycetes</taxon>
        <taxon>Hymenochaetales</taxon>
        <taxon>Rickenellaceae</taxon>
        <taxon>Rickenella</taxon>
    </lineage>
</organism>
<dbReference type="VEuPathDB" id="FungiDB:BD410DRAFT_792962"/>
<evidence type="ECO:0000256" key="4">
    <source>
        <dbReference type="ARBA" id="ARBA00023235"/>
    </source>
</evidence>
<evidence type="ECO:0000259" key="8">
    <source>
        <dbReference type="PROSITE" id="PS50198"/>
    </source>
</evidence>
<dbReference type="EC" id="5.2.1.8" evidence="6"/>
<evidence type="ECO:0000256" key="1">
    <source>
        <dbReference type="ARBA" id="ARBA00000971"/>
    </source>
</evidence>